<organism evidence="2 3">
    <name type="scientific">Parastrongyloides trichosuri</name>
    <name type="common">Possum-specific nematode worm</name>
    <dbReference type="NCBI Taxonomy" id="131310"/>
    <lineage>
        <taxon>Eukaryota</taxon>
        <taxon>Metazoa</taxon>
        <taxon>Ecdysozoa</taxon>
        <taxon>Nematoda</taxon>
        <taxon>Chromadorea</taxon>
        <taxon>Rhabditida</taxon>
        <taxon>Tylenchina</taxon>
        <taxon>Panagrolaimomorpha</taxon>
        <taxon>Strongyloidoidea</taxon>
        <taxon>Strongyloididae</taxon>
        <taxon>Parastrongyloides</taxon>
    </lineage>
</organism>
<evidence type="ECO:0000313" key="3">
    <source>
        <dbReference type="WBParaSite" id="PTRK_0000807000.1"/>
    </source>
</evidence>
<dbReference type="AlphaFoldDB" id="A0A0N4ZJD8"/>
<feature type="compositionally biased region" description="Basic and acidic residues" evidence="1">
    <location>
        <begin position="272"/>
        <end position="287"/>
    </location>
</feature>
<feature type="compositionally biased region" description="Basic residues" evidence="1">
    <location>
        <begin position="221"/>
        <end position="235"/>
    </location>
</feature>
<proteinExistence type="predicted"/>
<accession>A0A0N4ZJD8</accession>
<feature type="compositionally biased region" description="Basic and acidic residues" evidence="1">
    <location>
        <begin position="335"/>
        <end position="345"/>
    </location>
</feature>
<feature type="compositionally biased region" description="Basic and acidic residues" evidence="1">
    <location>
        <begin position="211"/>
        <end position="220"/>
    </location>
</feature>
<keyword evidence="2" id="KW-1185">Reference proteome</keyword>
<sequence>METGGGQGRDGNRRGDAPAGGSGGLRRAAAAVRVPLGRLHEAAVLGVQAHRARRGARAAGGAERGRRRPGASDPDRPGGGQGRDGRRRGDAPAGGPGSLRRAAAAVRVPLGRVHEAAVLGGQAHRARRRQGPHRVHGRRRRARAARRAGGGRRRPGASDPDRPPGSDRVAHRAPRPAPEARRGLLDDVLGADVPPRHHQGNGARGNAPPPDADRRDDGAPGRRRRHGLRHGRRLSRPPALRGRSDRAPSRPQRVRGHEHPAAQRAHGGAGRYARERRALGRADRGIHGDGGAGNGPHEPGAQGGVAVALEFRVGQLGFGREDAPGAGTGAPDRAGPGDRRRDARR</sequence>
<name>A0A0N4ZJD8_PARTI</name>
<evidence type="ECO:0000256" key="1">
    <source>
        <dbReference type="SAM" id="MobiDB-lite"/>
    </source>
</evidence>
<protein>
    <submittedName>
        <fullName evidence="3">LigA</fullName>
    </submittedName>
</protein>
<reference evidence="3" key="1">
    <citation type="submission" date="2017-02" db="UniProtKB">
        <authorList>
            <consortium name="WormBaseParasite"/>
        </authorList>
    </citation>
    <scope>IDENTIFICATION</scope>
</reference>
<dbReference type="WBParaSite" id="PTRK_0000807000.1">
    <property type="protein sequence ID" value="PTRK_0000807000.1"/>
    <property type="gene ID" value="PTRK_0000807000"/>
</dbReference>
<evidence type="ECO:0000313" key="2">
    <source>
        <dbReference type="Proteomes" id="UP000038045"/>
    </source>
</evidence>
<dbReference type="Proteomes" id="UP000038045">
    <property type="component" value="Unplaced"/>
</dbReference>
<feature type="compositionally biased region" description="Basic residues" evidence="1">
    <location>
        <begin position="124"/>
        <end position="155"/>
    </location>
</feature>
<feature type="region of interest" description="Disordered" evidence="1">
    <location>
        <begin position="1"/>
        <end position="27"/>
    </location>
</feature>
<feature type="compositionally biased region" description="Basic and acidic residues" evidence="1">
    <location>
        <begin position="159"/>
        <end position="170"/>
    </location>
</feature>
<feature type="region of interest" description="Disordered" evidence="1">
    <location>
        <begin position="43"/>
        <end position="345"/>
    </location>
</feature>